<sequence>MKETEIDFNRITKERIINALGEGTCALMECKLEAGTPTLKEISEGKECQGKHQAKMLIKYYSFNPEDKLCDTCFWK</sequence>
<gene>
    <name evidence="1" type="ORF">LCGC14_2373930</name>
</gene>
<proteinExistence type="predicted"/>
<accession>A0A0F9EXI7</accession>
<dbReference type="EMBL" id="LAZR01035052">
    <property type="protein sequence ID" value="KKL28558.1"/>
    <property type="molecule type" value="Genomic_DNA"/>
</dbReference>
<dbReference type="AlphaFoldDB" id="A0A0F9EXI7"/>
<reference evidence="1" key="1">
    <citation type="journal article" date="2015" name="Nature">
        <title>Complex archaea that bridge the gap between prokaryotes and eukaryotes.</title>
        <authorList>
            <person name="Spang A."/>
            <person name="Saw J.H."/>
            <person name="Jorgensen S.L."/>
            <person name="Zaremba-Niedzwiedzka K."/>
            <person name="Martijn J."/>
            <person name="Lind A.E."/>
            <person name="van Eijk R."/>
            <person name="Schleper C."/>
            <person name="Guy L."/>
            <person name="Ettema T.J."/>
        </authorList>
    </citation>
    <scope>NUCLEOTIDE SEQUENCE</scope>
</reference>
<name>A0A0F9EXI7_9ZZZZ</name>
<comment type="caution">
    <text evidence="1">The sequence shown here is derived from an EMBL/GenBank/DDBJ whole genome shotgun (WGS) entry which is preliminary data.</text>
</comment>
<protein>
    <submittedName>
        <fullName evidence="1">Uncharacterized protein</fullName>
    </submittedName>
</protein>
<evidence type="ECO:0000313" key="1">
    <source>
        <dbReference type="EMBL" id="KKL28558.1"/>
    </source>
</evidence>
<organism evidence="1">
    <name type="scientific">marine sediment metagenome</name>
    <dbReference type="NCBI Taxonomy" id="412755"/>
    <lineage>
        <taxon>unclassified sequences</taxon>
        <taxon>metagenomes</taxon>
        <taxon>ecological metagenomes</taxon>
    </lineage>
</organism>